<dbReference type="Proteomes" id="UP000324748">
    <property type="component" value="Unassembled WGS sequence"/>
</dbReference>
<gene>
    <name evidence="1" type="ORF">PGT21_028307</name>
</gene>
<dbReference type="OrthoDB" id="10270385at2759"/>
<protein>
    <submittedName>
        <fullName evidence="1">Uncharacterized protein</fullName>
    </submittedName>
</protein>
<proteinExistence type="predicted"/>
<organism evidence="1 2">
    <name type="scientific">Puccinia graminis f. sp. tritici</name>
    <dbReference type="NCBI Taxonomy" id="56615"/>
    <lineage>
        <taxon>Eukaryota</taxon>
        <taxon>Fungi</taxon>
        <taxon>Dikarya</taxon>
        <taxon>Basidiomycota</taxon>
        <taxon>Pucciniomycotina</taxon>
        <taxon>Pucciniomycetes</taxon>
        <taxon>Pucciniales</taxon>
        <taxon>Pucciniaceae</taxon>
        <taxon>Puccinia</taxon>
    </lineage>
</organism>
<evidence type="ECO:0000313" key="2">
    <source>
        <dbReference type="Proteomes" id="UP000324748"/>
    </source>
</evidence>
<accession>A0A5B0QP11</accession>
<evidence type="ECO:0000313" key="1">
    <source>
        <dbReference type="EMBL" id="KAA1114971.1"/>
    </source>
</evidence>
<sequence length="109" mass="11853">MALSPEMDPLVDSESIKITGKGTIVAQSDGNQAGFDLIVQHEVGVCTAFGDHVVMVKYVALQSRRTKKFETLLKSGQRGHFGGVLAGWDRHHDMMIVKLTEVTIGGTQK</sequence>
<dbReference type="AlphaFoldDB" id="A0A5B0QP11"/>
<keyword evidence="2" id="KW-1185">Reference proteome</keyword>
<dbReference type="EMBL" id="VSWC01000014">
    <property type="protein sequence ID" value="KAA1114971.1"/>
    <property type="molecule type" value="Genomic_DNA"/>
</dbReference>
<name>A0A5B0QP11_PUCGR</name>
<reference evidence="1 2" key="1">
    <citation type="submission" date="2019-05" db="EMBL/GenBank/DDBJ databases">
        <title>Emergence of the Ug99 lineage of the wheat stem rust pathogen through somatic hybridization.</title>
        <authorList>
            <person name="Li F."/>
            <person name="Upadhyaya N.M."/>
            <person name="Sperschneider J."/>
            <person name="Matny O."/>
            <person name="Nguyen-Phuc H."/>
            <person name="Mago R."/>
            <person name="Raley C."/>
            <person name="Miller M.E."/>
            <person name="Silverstein K.A.T."/>
            <person name="Henningsen E."/>
            <person name="Hirsch C.D."/>
            <person name="Visser B."/>
            <person name="Pretorius Z.A."/>
            <person name="Steffenson B.J."/>
            <person name="Schwessinger B."/>
            <person name="Dodds P.N."/>
            <person name="Figueroa M."/>
        </authorList>
    </citation>
    <scope>NUCLEOTIDE SEQUENCE [LARGE SCALE GENOMIC DNA]</scope>
    <source>
        <strain evidence="1">21-0</strain>
    </source>
</reference>
<comment type="caution">
    <text evidence="1">The sequence shown here is derived from an EMBL/GenBank/DDBJ whole genome shotgun (WGS) entry which is preliminary data.</text>
</comment>